<sequence>MENEMPIDIESENSDGAMTSETDNPEQGTSNMPVKHMLLQQISISKYGQLVKQSREELLVEQSSGSEPVQHKGILVEKGIMEYTDGYELIGDCGTTENAEEMVHQTRDEFVEQLCSDPKYAHVKGVLIEKGILEDSSDPDADQDRYVETSSDLGSLEKELEEYCRTTTKRPVDMPTSIEDMMIYINEFTEGLGTKSDVKDWDKFRSCIREVYDYHLNKKSEHENVEENAEENADEQTHNNGLDLKKDLTRVELDIVKMMQPLNELIQRSQQLTSSIESIENKISRLDLKVDSFYIRYNENLQKREQSFEEMLALQRLRERIGERLTKIETEIHTSKTLLLQGREQKN</sequence>
<dbReference type="AlphaFoldDB" id="A0A484B869"/>
<protein>
    <submittedName>
        <fullName evidence="3">Uncharacterized protein</fullName>
    </submittedName>
</protein>
<name>A0A484B869_DRONA</name>
<evidence type="ECO:0000313" key="4">
    <source>
        <dbReference type="Proteomes" id="UP000295192"/>
    </source>
</evidence>
<dbReference type="KEGG" id="dnv:108651732"/>
<dbReference type="STRING" id="7232.A0A484B869"/>
<feature type="region of interest" description="Disordered" evidence="2">
    <location>
        <begin position="1"/>
        <end position="31"/>
    </location>
</feature>
<evidence type="ECO:0000256" key="2">
    <source>
        <dbReference type="SAM" id="MobiDB-lite"/>
    </source>
</evidence>
<keyword evidence="1" id="KW-0175">Coiled coil</keyword>
<dbReference type="OrthoDB" id="7840209at2759"/>
<dbReference type="OMA" id="LKIHKYY"/>
<evidence type="ECO:0000256" key="1">
    <source>
        <dbReference type="SAM" id="Coils"/>
    </source>
</evidence>
<feature type="compositionally biased region" description="Polar residues" evidence="2">
    <location>
        <begin position="14"/>
        <end position="31"/>
    </location>
</feature>
<dbReference type="Proteomes" id="UP000295192">
    <property type="component" value="Unassembled WGS sequence"/>
</dbReference>
<feature type="compositionally biased region" description="Acidic residues" evidence="2">
    <location>
        <begin position="1"/>
        <end position="13"/>
    </location>
</feature>
<comment type="caution">
    <text evidence="3">The sequence shown here is derived from an EMBL/GenBank/DDBJ whole genome shotgun (WGS) entry which is preliminary data.</text>
</comment>
<organism evidence="3 4">
    <name type="scientific">Drosophila navojoa</name>
    <name type="common">Fruit fly</name>
    <dbReference type="NCBI Taxonomy" id="7232"/>
    <lineage>
        <taxon>Eukaryota</taxon>
        <taxon>Metazoa</taxon>
        <taxon>Ecdysozoa</taxon>
        <taxon>Arthropoda</taxon>
        <taxon>Hexapoda</taxon>
        <taxon>Insecta</taxon>
        <taxon>Pterygota</taxon>
        <taxon>Neoptera</taxon>
        <taxon>Endopterygota</taxon>
        <taxon>Diptera</taxon>
        <taxon>Brachycera</taxon>
        <taxon>Muscomorpha</taxon>
        <taxon>Ephydroidea</taxon>
        <taxon>Drosophilidae</taxon>
        <taxon>Drosophila</taxon>
    </lineage>
</organism>
<gene>
    <name evidence="3" type="ORF">AWZ03_008605</name>
</gene>
<keyword evidence="4" id="KW-1185">Reference proteome</keyword>
<evidence type="ECO:0000313" key="3">
    <source>
        <dbReference type="EMBL" id="TDG44983.1"/>
    </source>
</evidence>
<proteinExistence type="predicted"/>
<feature type="coiled-coil region" evidence="1">
    <location>
        <begin position="219"/>
        <end position="289"/>
    </location>
</feature>
<accession>A0A484B869</accession>
<reference evidence="3 4" key="1">
    <citation type="journal article" date="2019" name="J. Hered.">
        <title>An Improved Genome Assembly for Drosophila navojoa, the Basal Species in the mojavensis Cluster.</title>
        <authorList>
            <person name="Vanderlinde T."/>
            <person name="Dupim E.G."/>
            <person name="Nazario-Yepiz N.O."/>
            <person name="Carvalho A.B."/>
        </authorList>
    </citation>
    <scope>NUCLEOTIDE SEQUENCE [LARGE SCALE GENOMIC DNA]</scope>
    <source>
        <strain evidence="3">Navoj_Jal97</strain>
        <tissue evidence="3">Whole organism</tissue>
    </source>
</reference>
<dbReference type="EMBL" id="LSRL02000089">
    <property type="protein sequence ID" value="TDG44983.1"/>
    <property type="molecule type" value="Genomic_DNA"/>
</dbReference>